<organism evidence="4 5">
    <name type="scientific">Burkholderia territorii</name>
    <dbReference type="NCBI Taxonomy" id="1503055"/>
    <lineage>
        <taxon>Bacteria</taxon>
        <taxon>Pseudomonadati</taxon>
        <taxon>Pseudomonadota</taxon>
        <taxon>Betaproteobacteria</taxon>
        <taxon>Burkholderiales</taxon>
        <taxon>Burkholderiaceae</taxon>
        <taxon>Burkholderia</taxon>
        <taxon>Burkholderia cepacia complex</taxon>
    </lineage>
</organism>
<dbReference type="PANTHER" id="PTHR43639:SF1">
    <property type="entry name" value="SHORT-CHAIN DEHYDROGENASE_REDUCTASE FAMILY PROTEIN"/>
    <property type="match status" value="1"/>
</dbReference>
<proteinExistence type="inferred from homology"/>
<protein>
    <submittedName>
        <fullName evidence="4">7-alpha-hydroxysteroid dehydrogenase</fullName>
    </submittedName>
</protein>
<dbReference type="PRINTS" id="PR00081">
    <property type="entry name" value="GDHRDH"/>
</dbReference>
<dbReference type="InterPro" id="IPR002347">
    <property type="entry name" value="SDR_fam"/>
</dbReference>
<dbReference type="PANTHER" id="PTHR43639">
    <property type="entry name" value="OXIDOREDUCTASE, SHORT-CHAIN DEHYDROGENASE/REDUCTASE FAMILY (AFU_ORTHOLOGUE AFUA_5G02870)"/>
    <property type="match status" value="1"/>
</dbReference>
<sequence length="285" mass="29462">MRSPLPLAGRTALVTGGAGGIGAACAHALVADGAAVVLMGRRRDALERARRHLIDAVPGSRIEIHAGDACDDADLQAALDTAWALDGRLDIVVPTVGGAGFRPLLMHDADSFRAEIDLNLHSAFAAIRHAAPRLADSGGGAIVCISSTAARINFRWLTAYCTGKAALEALVRGAAEELAGARIRVNAVRPGLTRSEATAPMFDDRALVDSFLEQIPLGTLGEPEAIARAVRYLAGPESGWVTGQSFAVDGGHELRANPRVDATIAQIYGAAALDAVRAGRAPGTA</sequence>
<dbReference type="CDD" id="cd05233">
    <property type="entry name" value="SDR_c"/>
    <property type="match status" value="1"/>
</dbReference>
<name>A0A108ERV7_9BURK</name>
<keyword evidence="2" id="KW-0560">Oxidoreductase</keyword>
<dbReference type="InterPro" id="IPR057326">
    <property type="entry name" value="KR_dom"/>
</dbReference>
<dbReference type="SUPFAM" id="SSF51735">
    <property type="entry name" value="NAD(P)-binding Rossmann-fold domains"/>
    <property type="match status" value="1"/>
</dbReference>
<dbReference type="GO" id="GO:0016491">
    <property type="term" value="F:oxidoreductase activity"/>
    <property type="evidence" value="ECO:0007669"/>
    <property type="project" value="UniProtKB-KW"/>
</dbReference>
<gene>
    <name evidence="4" type="ORF">WT83_15985</name>
</gene>
<dbReference type="Proteomes" id="UP000068016">
    <property type="component" value="Unassembled WGS sequence"/>
</dbReference>
<feature type="domain" description="Ketoreductase" evidence="3">
    <location>
        <begin position="10"/>
        <end position="205"/>
    </location>
</feature>
<evidence type="ECO:0000313" key="5">
    <source>
        <dbReference type="Proteomes" id="UP000068016"/>
    </source>
</evidence>
<dbReference type="SMART" id="SM00822">
    <property type="entry name" value="PKS_KR"/>
    <property type="match status" value="1"/>
</dbReference>
<dbReference type="EMBL" id="LPLZ01000042">
    <property type="protein sequence ID" value="KWN16182.1"/>
    <property type="molecule type" value="Genomic_DNA"/>
</dbReference>
<dbReference type="Pfam" id="PF13561">
    <property type="entry name" value="adh_short_C2"/>
    <property type="match status" value="1"/>
</dbReference>
<dbReference type="InterPro" id="IPR036291">
    <property type="entry name" value="NAD(P)-bd_dom_sf"/>
</dbReference>
<comment type="caution">
    <text evidence="4">The sequence shown here is derived from an EMBL/GenBank/DDBJ whole genome shotgun (WGS) entry which is preliminary data.</text>
</comment>
<dbReference type="InterPro" id="IPR020904">
    <property type="entry name" value="Sc_DH/Rdtase_CS"/>
</dbReference>
<comment type="similarity">
    <text evidence="1">Belongs to the short-chain dehydrogenases/reductases (SDR) family.</text>
</comment>
<dbReference type="FunFam" id="3.40.50.720:FF:000084">
    <property type="entry name" value="Short-chain dehydrogenase reductase"/>
    <property type="match status" value="1"/>
</dbReference>
<dbReference type="RefSeq" id="WP_060347369.1">
    <property type="nucleotide sequence ID" value="NZ_LPLZ01000042.1"/>
</dbReference>
<reference evidence="4 5" key="1">
    <citation type="submission" date="2015-11" db="EMBL/GenBank/DDBJ databases">
        <title>Expanding the genomic diversity of Burkholderia species for the development of highly accurate diagnostics.</title>
        <authorList>
            <person name="Sahl J."/>
            <person name="Keim P."/>
            <person name="Wagner D."/>
        </authorList>
    </citation>
    <scope>NUCLEOTIDE SEQUENCE [LARGE SCALE GENOMIC DNA]</scope>
    <source>
        <strain evidence="4 5">MSMB793WGS</strain>
    </source>
</reference>
<evidence type="ECO:0000259" key="3">
    <source>
        <dbReference type="SMART" id="SM00822"/>
    </source>
</evidence>
<dbReference type="AlphaFoldDB" id="A0A108ERV7"/>
<dbReference type="Gene3D" id="3.40.50.720">
    <property type="entry name" value="NAD(P)-binding Rossmann-like Domain"/>
    <property type="match status" value="1"/>
</dbReference>
<evidence type="ECO:0000313" key="4">
    <source>
        <dbReference type="EMBL" id="KWN16182.1"/>
    </source>
</evidence>
<accession>A0A108ERV7</accession>
<evidence type="ECO:0000256" key="2">
    <source>
        <dbReference type="ARBA" id="ARBA00023002"/>
    </source>
</evidence>
<dbReference type="PROSITE" id="PS00061">
    <property type="entry name" value="ADH_SHORT"/>
    <property type="match status" value="1"/>
</dbReference>
<dbReference type="PROSITE" id="PS51257">
    <property type="entry name" value="PROKAR_LIPOPROTEIN"/>
    <property type="match status" value="1"/>
</dbReference>
<evidence type="ECO:0000256" key="1">
    <source>
        <dbReference type="ARBA" id="ARBA00006484"/>
    </source>
</evidence>